<comment type="similarity">
    <text evidence="1">Belongs to the glycosyl hydrolase 2 family.</text>
</comment>
<dbReference type="InterPro" id="IPR013783">
    <property type="entry name" value="Ig-like_fold"/>
</dbReference>
<dbReference type="Pfam" id="PF02837">
    <property type="entry name" value="Glyco_hydro_2_N"/>
    <property type="match status" value="1"/>
</dbReference>
<evidence type="ECO:0000259" key="7">
    <source>
        <dbReference type="Pfam" id="PF02837"/>
    </source>
</evidence>
<dbReference type="Pfam" id="PF00703">
    <property type="entry name" value="Glyco_hydro_2"/>
    <property type="match status" value="1"/>
</dbReference>
<keyword evidence="3" id="KW-0326">Glycosidase</keyword>
<keyword evidence="9" id="KW-1185">Reference proteome</keyword>
<evidence type="ECO:0000256" key="1">
    <source>
        <dbReference type="ARBA" id="ARBA00007401"/>
    </source>
</evidence>
<dbReference type="PANTHER" id="PTHR42732:SF1">
    <property type="entry name" value="BETA-MANNOSIDASE"/>
    <property type="match status" value="1"/>
</dbReference>
<dbReference type="PRINTS" id="PR00132">
    <property type="entry name" value="GLHYDRLASE2"/>
</dbReference>
<dbReference type="InterPro" id="IPR008979">
    <property type="entry name" value="Galactose-bd-like_sf"/>
</dbReference>
<feature type="domain" description="Glycosyl hydrolases family 2 sugar binding" evidence="7">
    <location>
        <begin position="41"/>
        <end position="209"/>
    </location>
</feature>
<dbReference type="EMBL" id="SMGK01000004">
    <property type="protein sequence ID" value="TCK72015.1"/>
    <property type="molecule type" value="Genomic_DNA"/>
</dbReference>
<keyword evidence="4" id="KW-0732">Signal</keyword>
<comment type="caution">
    <text evidence="8">The sequence shown here is derived from an EMBL/GenBank/DDBJ whole genome shotgun (WGS) entry which is preliminary data.</text>
</comment>
<dbReference type="PANTHER" id="PTHR42732">
    <property type="entry name" value="BETA-GALACTOSIDASE"/>
    <property type="match status" value="1"/>
</dbReference>
<dbReference type="Pfam" id="PF02836">
    <property type="entry name" value="Glyco_hydro_2_C"/>
    <property type="match status" value="1"/>
</dbReference>
<dbReference type="InterPro" id="IPR006103">
    <property type="entry name" value="Glyco_hydro_2_cat"/>
</dbReference>
<dbReference type="SUPFAM" id="SSF51445">
    <property type="entry name" value="(Trans)glycosidases"/>
    <property type="match status" value="1"/>
</dbReference>
<dbReference type="SUPFAM" id="SSF49785">
    <property type="entry name" value="Galactose-binding domain-like"/>
    <property type="match status" value="1"/>
</dbReference>
<dbReference type="InterPro" id="IPR006101">
    <property type="entry name" value="Glyco_hydro_2"/>
</dbReference>
<accession>A0A4R1L219</accession>
<dbReference type="GO" id="GO:0005975">
    <property type="term" value="P:carbohydrate metabolic process"/>
    <property type="evidence" value="ECO:0007669"/>
    <property type="project" value="InterPro"/>
</dbReference>
<sequence>MLLMLSHGRFAAFCLTLLLCAVAYGQQTKLLVDVDHRTQTSLNGPWHYIVDPYRGGWGNNPEKADLNGYAKNAHTNSVGGPTEYNFEKSPTLNVPGDWNTQKKELLFYEGLMWYEKDFTYHPKAGMRTFLNFGAVNYRADVFVNGQPVCTHEGGFTQFDCEVTSTLKDGDNFVVVAVDDTRTVERVPTLKTDWWNYGGITREVSLVEVPEKYIDDYSLQLKKGSENEIDGYVHVTGASAGTEVSVSVPALHVTKTAQTDGDGRAAFSFKAAGLQRWSPEHPQLYDVAMQAGSDELKDQIGFRTVEVQGDKILLNGEPLFLRGVCMHAETPYKTGRAWSQQDAETLLGWVHEMHGNFVRLAHYPYDENFTRTADRMGILVWSEVPVYWSIDWASPAAFASASQQLHENIRRDHNKASVILWSMSNETPVSDARTEFIHKLTVLAREQDPTRLITSAVVTHFTGKTAVMNDPLGQYLDVLGYNEYIGWYMGKVDEIPDYTWEDPMGKPLIMSEFGGGAKAGMHGDVNTRFSEEFQAKLLDEQFAMFKKIPFLAGLTPWVLMDFRSPTRQLPGLQDFFNRKGFISDQGEKKKAFFTVQRYYGELQQKPELNVEEFYAKQGMKN</sequence>
<dbReference type="Gene3D" id="2.60.40.10">
    <property type="entry name" value="Immunoglobulins"/>
    <property type="match status" value="1"/>
</dbReference>
<gene>
    <name evidence="8" type="ORF">C7378_2647</name>
</gene>
<protein>
    <submittedName>
        <fullName evidence="8">Beta-glucuronidase</fullName>
    </submittedName>
</protein>
<dbReference type="InterPro" id="IPR006104">
    <property type="entry name" value="Glyco_hydro_2_N"/>
</dbReference>
<evidence type="ECO:0000256" key="2">
    <source>
        <dbReference type="ARBA" id="ARBA00022801"/>
    </source>
</evidence>
<feature type="domain" description="Glycoside hydrolase family 2 immunoglobulin-like beta-sandwich" evidence="5">
    <location>
        <begin position="221"/>
        <end position="302"/>
    </location>
</feature>
<organism evidence="8 9">
    <name type="scientific">Acidipila rosea</name>
    <dbReference type="NCBI Taxonomy" id="768535"/>
    <lineage>
        <taxon>Bacteria</taxon>
        <taxon>Pseudomonadati</taxon>
        <taxon>Acidobacteriota</taxon>
        <taxon>Terriglobia</taxon>
        <taxon>Terriglobales</taxon>
        <taxon>Acidobacteriaceae</taxon>
        <taxon>Acidipila</taxon>
    </lineage>
</organism>
<dbReference type="AlphaFoldDB" id="A0A4R1L219"/>
<reference evidence="8 9" key="1">
    <citation type="submission" date="2019-03" db="EMBL/GenBank/DDBJ databases">
        <title>Genomic Encyclopedia of Type Strains, Phase IV (KMG-IV): sequencing the most valuable type-strain genomes for metagenomic binning, comparative biology and taxonomic classification.</title>
        <authorList>
            <person name="Goeker M."/>
        </authorList>
    </citation>
    <scope>NUCLEOTIDE SEQUENCE [LARGE SCALE GENOMIC DNA]</scope>
    <source>
        <strain evidence="8 9">DSM 103428</strain>
    </source>
</reference>
<dbReference type="GO" id="GO:0004553">
    <property type="term" value="F:hydrolase activity, hydrolyzing O-glycosyl compounds"/>
    <property type="evidence" value="ECO:0007669"/>
    <property type="project" value="InterPro"/>
</dbReference>
<dbReference type="Gene3D" id="3.20.20.80">
    <property type="entry name" value="Glycosidases"/>
    <property type="match status" value="1"/>
</dbReference>
<feature type="signal peptide" evidence="4">
    <location>
        <begin position="1"/>
        <end position="25"/>
    </location>
</feature>
<dbReference type="SUPFAM" id="SSF49303">
    <property type="entry name" value="beta-Galactosidase/glucuronidase domain"/>
    <property type="match status" value="1"/>
</dbReference>
<proteinExistence type="inferred from homology"/>
<keyword evidence="2" id="KW-0378">Hydrolase</keyword>
<dbReference type="InterPro" id="IPR036156">
    <property type="entry name" value="Beta-gal/glucu_dom_sf"/>
</dbReference>
<evidence type="ECO:0000259" key="5">
    <source>
        <dbReference type="Pfam" id="PF00703"/>
    </source>
</evidence>
<feature type="domain" description="Glycoside hydrolase family 2 catalytic" evidence="6">
    <location>
        <begin position="304"/>
        <end position="601"/>
    </location>
</feature>
<evidence type="ECO:0000313" key="8">
    <source>
        <dbReference type="EMBL" id="TCK72015.1"/>
    </source>
</evidence>
<feature type="chain" id="PRO_5020709774" evidence="4">
    <location>
        <begin position="26"/>
        <end position="620"/>
    </location>
</feature>
<name>A0A4R1L219_9BACT</name>
<dbReference type="Gene3D" id="2.60.120.260">
    <property type="entry name" value="Galactose-binding domain-like"/>
    <property type="match status" value="1"/>
</dbReference>
<dbReference type="InterPro" id="IPR051913">
    <property type="entry name" value="GH2_Domain-Containing"/>
</dbReference>
<dbReference type="InterPro" id="IPR017853">
    <property type="entry name" value="GH"/>
</dbReference>
<evidence type="ECO:0000259" key="6">
    <source>
        <dbReference type="Pfam" id="PF02836"/>
    </source>
</evidence>
<evidence type="ECO:0000256" key="3">
    <source>
        <dbReference type="ARBA" id="ARBA00023295"/>
    </source>
</evidence>
<dbReference type="RefSeq" id="WP_243648244.1">
    <property type="nucleotide sequence ID" value="NZ_SMGK01000004.1"/>
</dbReference>
<evidence type="ECO:0000256" key="4">
    <source>
        <dbReference type="SAM" id="SignalP"/>
    </source>
</evidence>
<evidence type="ECO:0000313" key="9">
    <source>
        <dbReference type="Proteomes" id="UP000295210"/>
    </source>
</evidence>
<dbReference type="Proteomes" id="UP000295210">
    <property type="component" value="Unassembled WGS sequence"/>
</dbReference>
<dbReference type="InterPro" id="IPR006102">
    <property type="entry name" value="Ig-like_GH2"/>
</dbReference>